<evidence type="ECO:0000256" key="6">
    <source>
        <dbReference type="ARBA" id="ARBA00023015"/>
    </source>
</evidence>
<dbReference type="GO" id="GO:0009736">
    <property type="term" value="P:cytokinin-activated signaling pathway"/>
    <property type="evidence" value="ECO:0007669"/>
    <property type="project" value="UniProtKB-KW"/>
</dbReference>
<dbReference type="Gene3D" id="3.40.50.2300">
    <property type="match status" value="1"/>
</dbReference>
<keyword evidence="7 11" id="KW-0238">DNA-binding</keyword>
<dbReference type="InterPro" id="IPR001005">
    <property type="entry name" value="SANT/Myb"/>
</dbReference>
<dbReference type="AlphaFoldDB" id="A0A7J7DP70"/>
<evidence type="ECO:0000259" key="15">
    <source>
        <dbReference type="PROSITE" id="PS51294"/>
    </source>
</evidence>
<evidence type="ECO:0000256" key="13">
    <source>
        <dbReference type="SAM" id="MobiDB-lite"/>
    </source>
</evidence>
<organism evidence="16 17">
    <name type="scientific">Tripterygium wilfordii</name>
    <name type="common">Thunder God vine</name>
    <dbReference type="NCBI Taxonomy" id="458696"/>
    <lineage>
        <taxon>Eukaryota</taxon>
        <taxon>Viridiplantae</taxon>
        <taxon>Streptophyta</taxon>
        <taxon>Embryophyta</taxon>
        <taxon>Tracheophyta</taxon>
        <taxon>Spermatophyta</taxon>
        <taxon>Magnoliopsida</taxon>
        <taxon>eudicotyledons</taxon>
        <taxon>Gunneridae</taxon>
        <taxon>Pentapetalae</taxon>
        <taxon>rosids</taxon>
        <taxon>fabids</taxon>
        <taxon>Celastrales</taxon>
        <taxon>Celastraceae</taxon>
        <taxon>Tripterygium</taxon>
    </lineage>
</organism>
<evidence type="ECO:0000256" key="4">
    <source>
        <dbReference type="ARBA" id="ARBA00022864"/>
    </source>
</evidence>
<dbReference type="SMART" id="SM00448">
    <property type="entry name" value="REC"/>
    <property type="match status" value="1"/>
</dbReference>
<keyword evidence="4" id="KW-0932">Cytokinin signaling pathway</keyword>
<keyword evidence="8 11" id="KW-0010">Activator</keyword>
<evidence type="ECO:0000256" key="2">
    <source>
        <dbReference type="ARBA" id="ARBA00006015"/>
    </source>
</evidence>
<keyword evidence="5 11" id="KW-0902">Two-component regulatory system</keyword>
<keyword evidence="9 11" id="KW-0804">Transcription</keyword>
<keyword evidence="6 11" id="KW-0805">Transcription regulation</keyword>
<feature type="compositionally biased region" description="Polar residues" evidence="13">
    <location>
        <begin position="158"/>
        <end position="168"/>
    </location>
</feature>
<dbReference type="Gene3D" id="1.10.10.60">
    <property type="entry name" value="Homeodomain-like"/>
    <property type="match status" value="1"/>
</dbReference>
<feature type="modified residue" description="4-aspartylphosphate" evidence="12">
    <location>
        <position position="70"/>
    </location>
</feature>
<feature type="region of interest" description="Disordered" evidence="13">
    <location>
        <begin position="144"/>
        <end position="197"/>
    </location>
</feature>
<proteinExistence type="inferred from homology"/>
<evidence type="ECO:0000256" key="12">
    <source>
        <dbReference type="PROSITE-ProRule" id="PRU00169"/>
    </source>
</evidence>
<comment type="caution">
    <text evidence="16">The sequence shown here is derived from an EMBL/GenBank/DDBJ whole genome shotgun (WGS) entry which is preliminary data.</text>
</comment>
<evidence type="ECO:0000256" key="11">
    <source>
        <dbReference type="PIRNR" id="PIRNR036392"/>
    </source>
</evidence>
<dbReference type="FunFam" id="1.10.10.60:FF:000007">
    <property type="entry name" value="Two-component response regulator"/>
    <property type="match status" value="1"/>
</dbReference>
<evidence type="ECO:0000256" key="7">
    <source>
        <dbReference type="ARBA" id="ARBA00023125"/>
    </source>
</evidence>
<feature type="domain" description="Response regulatory" evidence="14">
    <location>
        <begin position="19"/>
        <end position="134"/>
    </location>
</feature>
<protein>
    <recommendedName>
        <fullName evidence="11">Two-component response regulator</fullName>
    </recommendedName>
</protein>
<feature type="domain" description="HTH myb-type" evidence="15">
    <location>
        <begin position="197"/>
        <end position="256"/>
    </location>
</feature>
<dbReference type="InterPro" id="IPR045279">
    <property type="entry name" value="ARR-like"/>
</dbReference>
<dbReference type="Pfam" id="PF00072">
    <property type="entry name" value="Response_reg"/>
    <property type="match status" value="1"/>
</dbReference>
<dbReference type="Pfam" id="PF00249">
    <property type="entry name" value="Myb_DNA-binding"/>
    <property type="match status" value="1"/>
</dbReference>
<keyword evidence="16" id="KW-0808">Transferase</keyword>
<keyword evidence="17" id="KW-1185">Reference proteome</keyword>
<dbReference type="GO" id="GO:0005634">
    <property type="term" value="C:nucleus"/>
    <property type="evidence" value="ECO:0007669"/>
    <property type="project" value="UniProtKB-SubCell"/>
</dbReference>
<evidence type="ECO:0000313" key="16">
    <source>
        <dbReference type="EMBL" id="KAF5748135.1"/>
    </source>
</evidence>
<keyword evidence="16" id="KW-0418">Kinase</keyword>
<dbReference type="InterPro" id="IPR001789">
    <property type="entry name" value="Sig_transdc_resp-reg_receiver"/>
</dbReference>
<dbReference type="GO" id="GO:0016301">
    <property type="term" value="F:kinase activity"/>
    <property type="evidence" value="ECO:0007669"/>
    <property type="project" value="UniProtKB-KW"/>
</dbReference>
<feature type="compositionally biased region" description="Basic and acidic residues" evidence="13">
    <location>
        <begin position="144"/>
        <end position="157"/>
    </location>
</feature>
<comment type="subcellular location">
    <subcellularLocation>
        <location evidence="1 11">Nucleus</location>
    </subcellularLocation>
</comment>
<dbReference type="PIRSF" id="PIRSF036392">
    <property type="entry name" value="RR_ARR_type-B"/>
    <property type="match status" value="1"/>
</dbReference>
<dbReference type="InterPro" id="IPR011006">
    <property type="entry name" value="CheY-like_superfamily"/>
</dbReference>
<dbReference type="PANTHER" id="PTHR43874">
    <property type="entry name" value="TWO-COMPONENT RESPONSE REGULATOR"/>
    <property type="match status" value="1"/>
</dbReference>
<evidence type="ECO:0000256" key="10">
    <source>
        <dbReference type="ARBA" id="ARBA00023242"/>
    </source>
</evidence>
<accession>A0A7J7DP70</accession>
<dbReference type="InterPro" id="IPR017053">
    <property type="entry name" value="Response_reg_B-typ_pln"/>
</dbReference>
<dbReference type="InterPro" id="IPR009057">
    <property type="entry name" value="Homeodomain-like_sf"/>
</dbReference>
<name>A0A7J7DP70_TRIWF</name>
<gene>
    <name evidence="16" type="ORF">HS088_TW04G00085</name>
</gene>
<dbReference type="InParanoid" id="A0A7J7DP70"/>
<sequence>MTVEQVVGDGRDQFPIGMRVLAVDDDPTCLLLLDTLLRRCQYHVTTTNQAITALELLRENKNTFDLVISDVHMPDMDGFKLLELVGLEMDLPVIMLSANGDTKLVMKGITHGACDYLLKPIRIEELRNIWQHVIRRKKVDNKVRNISDNQEKPHQGSDETTGLGNSEQKLNKKRKDQNEEDDEDHDENDHDIDDSSAQKKPRVVWSVELHRKFVAAVNQLGIDKAVPKKIQELMNVEKLTRENVASHLQKYRLYLKRISCVANQQANMVAALGSTDSSCLQLGSVNGYGFHALSGAGQFHNPALRTLQPSGMLGRLNTPTGLGLHGLQTPGMMQLNQVQNSGNLANDQAQFQPLMLPGNHNGNILQGMPMSLDFEQLQSNKSITCIGEIPDVIDDTTAFPVSSGFPDAKIESSNHLLGVTNKPLMLEGLLQESQGGQKFGKQSPISVASLNSGFSSHVLDHARCSDSWSSADQSTSSQSNSFQLSERFKRASQRASNVRESMSMLAFQMGNNSCDVSSMSSLPPQFQEAKADLQSQPDLDNGCAGQIINNALQGWDDRRHDTSYVSRAAVNSAIPINVPGRPLGQNMDPYNLVLQRTTDFSLTRQSSFVDSLPLPMKNNETENSALETLLKSKDSHIMGPQKMQGSYITNNFGYLEDIAIAMVKQEPDKGNSIQGDFGSDAYSFRRCM</sequence>
<dbReference type="EMBL" id="JAAARO010000004">
    <property type="protein sequence ID" value="KAF5748135.1"/>
    <property type="molecule type" value="Genomic_DNA"/>
</dbReference>
<dbReference type="SUPFAM" id="SSF52172">
    <property type="entry name" value="CheY-like"/>
    <property type="match status" value="1"/>
</dbReference>
<evidence type="ECO:0000256" key="5">
    <source>
        <dbReference type="ARBA" id="ARBA00023012"/>
    </source>
</evidence>
<evidence type="ECO:0000256" key="9">
    <source>
        <dbReference type="ARBA" id="ARBA00023163"/>
    </source>
</evidence>
<comment type="similarity">
    <text evidence="2">Belongs to the ARR family. Type-B subfamily.</text>
</comment>
<dbReference type="Proteomes" id="UP000593562">
    <property type="component" value="Unassembled WGS sequence"/>
</dbReference>
<dbReference type="InterPro" id="IPR017930">
    <property type="entry name" value="Myb_dom"/>
</dbReference>
<reference evidence="16 17" key="1">
    <citation type="journal article" date="2020" name="Nat. Commun.">
        <title>Genome of Tripterygium wilfordii and identification of cytochrome P450 involved in triptolide biosynthesis.</title>
        <authorList>
            <person name="Tu L."/>
            <person name="Su P."/>
            <person name="Zhang Z."/>
            <person name="Gao L."/>
            <person name="Wang J."/>
            <person name="Hu T."/>
            <person name="Zhou J."/>
            <person name="Zhang Y."/>
            <person name="Zhao Y."/>
            <person name="Liu Y."/>
            <person name="Song Y."/>
            <person name="Tong Y."/>
            <person name="Lu Y."/>
            <person name="Yang J."/>
            <person name="Xu C."/>
            <person name="Jia M."/>
            <person name="Peters R.J."/>
            <person name="Huang L."/>
            <person name="Gao W."/>
        </authorList>
    </citation>
    <scope>NUCLEOTIDE SEQUENCE [LARGE SCALE GENOMIC DNA]</scope>
    <source>
        <strain evidence="17">cv. XIE 37</strain>
        <tissue evidence="16">Leaf</tissue>
    </source>
</reference>
<dbReference type="PANTHER" id="PTHR43874:SF7">
    <property type="entry name" value="TWO-COMPONENT RESPONSE REGULATOR ARR10"/>
    <property type="match status" value="1"/>
</dbReference>
<dbReference type="GO" id="GO:0003700">
    <property type="term" value="F:DNA-binding transcription factor activity"/>
    <property type="evidence" value="ECO:0007669"/>
    <property type="project" value="UniProtKB-UniRule"/>
</dbReference>
<keyword evidence="10 11" id="KW-0539">Nucleus</keyword>
<dbReference type="SUPFAM" id="SSF46689">
    <property type="entry name" value="Homeodomain-like"/>
    <property type="match status" value="1"/>
</dbReference>
<dbReference type="GO" id="GO:0000160">
    <property type="term" value="P:phosphorelay signal transduction system"/>
    <property type="evidence" value="ECO:0007669"/>
    <property type="project" value="UniProtKB-KW"/>
</dbReference>
<comment type="function">
    <text evidence="11">Transcriptional activator that binds specific DNA sequence.</text>
</comment>
<evidence type="ECO:0000256" key="1">
    <source>
        <dbReference type="ARBA" id="ARBA00004123"/>
    </source>
</evidence>
<evidence type="ECO:0000256" key="8">
    <source>
        <dbReference type="ARBA" id="ARBA00023159"/>
    </source>
</evidence>
<dbReference type="PROSITE" id="PS51294">
    <property type="entry name" value="HTH_MYB"/>
    <property type="match status" value="1"/>
</dbReference>
<evidence type="ECO:0000256" key="3">
    <source>
        <dbReference type="ARBA" id="ARBA00022553"/>
    </source>
</evidence>
<dbReference type="InterPro" id="IPR006447">
    <property type="entry name" value="Myb_dom_plants"/>
</dbReference>
<feature type="compositionally biased region" description="Acidic residues" evidence="13">
    <location>
        <begin position="178"/>
        <end position="194"/>
    </location>
</feature>
<evidence type="ECO:0000259" key="14">
    <source>
        <dbReference type="PROSITE" id="PS50110"/>
    </source>
</evidence>
<dbReference type="NCBIfam" id="TIGR01557">
    <property type="entry name" value="myb_SHAQKYF"/>
    <property type="match status" value="1"/>
</dbReference>
<dbReference type="OrthoDB" id="60033at2759"/>
<dbReference type="FunCoup" id="A0A7J7DP70">
    <property type="interactions" value="1776"/>
</dbReference>
<dbReference type="CDD" id="cd17584">
    <property type="entry name" value="REC_typeB_ARR-like"/>
    <property type="match status" value="1"/>
</dbReference>
<dbReference type="PROSITE" id="PS50110">
    <property type="entry name" value="RESPONSE_REGULATORY"/>
    <property type="match status" value="1"/>
</dbReference>
<dbReference type="GO" id="GO:0003677">
    <property type="term" value="F:DNA binding"/>
    <property type="evidence" value="ECO:0007669"/>
    <property type="project" value="UniProtKB-KW"/>
</dbReference>
<keyword evidence="3 12" id="KW-0597">Phosphoprotein</keyword>
<evidence type="ECO:0000313" key="17">
    <source>
        <dbReference type="Proteomes" id="UP000593562"/>
    </source>
</evidence>